<evidence type="ECO:0008006" key="7">
    <source>
        <dbReference type="Google" id="ProtNLM"/>
    </source>
</evidence>
<sequence>MQVPSSVRRTPLESSIRYSSAAYYGKFIDNLESRGNSIQGKVYAVDSRTIHIRDFEYDGQDSDSVFMAGSSSRPSVDGFVIPNEKGQKNPLSRYNGEHITVTLPEGKTLKDVRWFSIFSRSRGVSLAAVKVPLKFDYPKPQKLSALAGEHLVGSDRIVVVDAQTFLIPNFTYDGGAPDTFFWVGKNSKPSADGIQVPDENGSLDPLRRYDAKTLVLTLPGDLTVFDTEWLSIWCRSFFVDFGHIRIPKKLNVPPSLKMLGVAPQTKLNCEVLFDDLALEVRWALAGESIVMQVVGKLEDNQYMAFGLSGSTTSNRMVGGDVVVAWYDRLSGKGHAEDYFLAAKSQCAGETGVCPDTELQGGINNVRLLNTAVINDFVMITYQRPLRAADRGDTSIFTNQSQAVIWALGPLNSQRRPSYHRRRSERTTLINFGRQPFWNCPYPEESDPTTPRPVKTQPQPNLRQQVNPKIDAKPPSPIAPVTPRPVIPATKPWFIPPIPCHEPEDHIFYAHIGPTGGDQGYSAITGHVGWGIAWYINGLLIPEITVVRGTTYTFVVEGGNNPDVAAKYHPFYITDDPEGGYAYKTPEERGRVEIFAGVRYTREGNAIPTGAGRLCEWQQVSPDVPEKFSSFGAYQRNLKLKCEDGQPGVVRWRPDEDTPDIVYYQCFTHRYLGYRIRVVDRCDTKLQSRKVGADSDLDFYDEDYDPEFDQQQPEGLRISQSQTRPSKPSTMIESNGSDFPKFDFPEFPNFGSFAKEFEPTGNEKDFFQGNALRGSQDQYTSTNNLNGLVKQPNLPLPPPIQKVSVIPRTSERTISKVIADLPLSEPTLPPPSLPPFSSPRNVDQLSFASQQTKNRQRYKPYTLQIDKSKSNQFEDIAYDDDHEALENNRFSQGGYNARQQGINKQPSQTYTQERQDVAQANVRNTFNPSSVVLESGFKPIKNSNGPVPPLGFEVSDQSATGLRKNIQSPQNDFNFDPMFKASELATIGKEGTTRNIPPESVTNDRPHFAGEPFRLDAVPQTAQVNYVPERPKDSFRSETVIQGNIGQQNFVNPYIQQHPIRNGVKILGKPSNPEPQRKTTKKPSFFESMGSFFGFNKRQDKIPSERQAIPPLPSPKPGVQQLPQNGDFKPPPLPPQGPSKQKRPILQQPQLLPFKGELPPPVPISPGNLPQFQSQQRPINIPRPTGFPLAARNDGDQQFAIDDNSFRQVVINPKENEGFSQVMNTMLSFGGENPSRRGSVEDVRIAARQGLPASRSIDLSDYNSGKTKKSVEPTPYETGYLILGDVLSKTMGDEHNSGPDKFQYKIKEREERKLSLRKKRQSPEVRSEDLPMEHRGFDYDVETEVDREASTKTTTVKSQVPLETTTLNKTKVPMHNSMSSGNTRSLSLLLLFLAVSRYFV</sequence>
<feature type="region of interest" description="Disordered" evidence="2">
    <location>
        <begin position="1104"/>
        <end position="1142"/>
    </location>
</feature>
<feature type="region of interest" description="Disordered" evidence="2">
    <location>
        <begin position="440"/>
        <end position="482"/>
    </location>
</feature>
<keyword evidence="6" id="KW-1185">Reference proteome</keyword>
<dbReference type="InterPro" id="IPR045266">
    <property type="entry name" value="DOH_DOMON"/>
</dbReference>
<dbReference type="PANTHER" id="PTHR24036">
    <property type="entry name" value="SKELETOR-RELATED"/>
    <property type="match status" value="1"/>
</dbReference>
<gene>
    <name evidence="5" type="ORF">QYM36_010890</name>
</gene>
<evidence type="ECO:0000313" key="6">
    <source>
        <dbReference type="Proteomes" id="UP001187531"/>
    </source>
</evidence>
<reference evidence="5" key="1">
    <citation type="submission" date="2023-07" db="EMBL/GenBank/DDBJ databases">
        <title>Chromosome-level genome assembly of Artemia franciscana.</title>
        <authorList>
            <person name="Jo E."/>
        </authorList>
    </citation>
    <scope>NUCLEOTIDE SEQUENCE</scope>
    <source>
        <tissue evidence="5">Whole body</tissue>
    </source>
</reference>
<feature type="region of interest" description="Disordered" evidence="2">
    <location>
        <begin position="1063"/>
        <end position="1089"/>
    </location>
</feature>
<feature type="compositionally biased region" description="Pro residues" evidence="2">
    <location>
        <begin position="473"/>
        <end position="482"/>
    </location>
</feature>
<dbReference type="InterPro" id="IPR052126">
    <property type="entry name" value="Spindle_Org/Thrombomodulin"/>
</dbReference>
<name>A0AA88HKI0_ARTSF</name>
<dbReference type="InterPro" id="IPR019545">
    <property type="entry name" value="DM13_domain"/>
</dbReference>
<dbReference type="Pfam" id="PF03351">
    <property type="entry name" value="DOMON"/>
    <property type="match status" value="1"/>
</dbReference>
<dbReference type="SMART" id="SM00664">
    <property type="entry name" value="DoH"/>
    <property type="match status" value="1"/>
</dbReference>
<evidence type="ECO:0000256" key="2">
    <source>
        <dbReference type="SAM" id="MobiDB-lite"/>
    </source>
</evidence>
<feature type="domain" description="DM13" evidence="4">
    <location>
        <begin position="25"/>
        <end position="132"/>
    </location>
</feature>
<evidence type="ECO:0000259" key="4">
    <source>
        <dbReference type="PROSITE" id="PS51549"/>
    </source>
</evidence>
<feature type="region of interest" description="Disordered" evidence="2">
    <location>
        <begin position="893"/>
        <end position="912"/>
    </location>
</feature>
<evidence type="ECO:0000259" key="3">
    <source>
        <dbReference type="PROSITE" id="PS50836"/>
    </source>
</evidence>
<dbReference type="Proteomes" id="UP001187531">
    <property type="component" value="Unassembled WGS sequence"/>
</dbReference>
<dbReference type="EMBL" id="JAVRJZ010000015">
    <property type="protein sequence ID" value="KAK2712009.1"/>
    <property type="molecule type" value="Genomic_DNA"/>
</dbReference>
<dbReference type="PROSITE" id="PS50836">
    <property type="entry name" value="DOMON"/>
    <property type="match status" value="1"/>
</dbReference>
<evidence type="ECO:0000256" key="1">
    <source>
        <dbReference type="ARBA" id="ARBA00022737"/>
    </source>
</evidence>
<organism evidence="5 6">
    <name type="scientific">Artemia franciscana</name>
    <name type="common">Brine shrimp</name>
    <name type="synonym">Artemia sanfranciscana</name>
    <dbReference type="NCBI Taxonomy" id="6661"/>
    <lineage>
        <taxon>Eukaryota</taxon>
        <taxon>Metazoa</taxon>
        <taxon>Ecdysozoa</taxon>
        <taxon>Arthropoda</taxon>
        <taxon>Crustacea</taxon>
        <taxon>Branchiopoda</taxon>
        <taxon>Anostraca</taxon>
        <taxon>Artemiidae</taxon>
        <taxon>Artemia</taxon>
    </lineage>
</organism>
<feature type="region of interest" description="Disordered" evidence="2">
    <location>
        <begin position="696"/>
        <end position="732"/>
    </location>
</feature>
<dbReference type="InterPro" id="IPR005018">
    <property type="entry name" value="DOMON_domain"/>
</dbReference>
<feature type="compositionally biased region" description="Acidic residues" evidence="2">
    <location>
        <begin position="696"/>
        <end position="707"/>
    </location>
</feature>
<comment type="caution">
    <text evidence="5">The sequence shown here is derived from an EMBL/GenBank/DDBJ whole genome shotgun (WGS) entry which is preliminary data.</text>
</comment>
<dbReference type="PANTHER" id="PTHR24036:SF13">
    <property type="entry name" value="PROTEIN SKELETOR, ISOFORMS D_E"/>
    <property type="match status" value="1"/>
</dbReference>
<dbReference type="PROSITE" id="PS51549">
    <property type="entry name" value="DM13"/>
    <property type="match status" value="2"/>
</dbReference>
<evidence type="ECO:0000313" key="5">
    <source>
        <dbReference type="EMBL" id="KAK2712009.1"/>
    </source>
</evidence>
<feature type="compositionally biased region" description="Polar residues" evidence="2">
    <location>
        <begin position="455"/>
        <end position="466"/>
    </location>
</feature>
<feature type="compositionally biased region" description="Polar residues" evidence="2">
    <location>
        <begin position="893"/>
        <end position="911"/>
    </location>
</feature>
<accession>A0AA88HKI0</accession>
<feature type="domain" description="DOMON" evidence="3">
    <location>
        <begin position="276"/>
        <end position="408"/>
    </location>
</feature>
<protein>
    <recommendedName>
        <fullName evidence="7">Protein Skeletor</fullName>
    </recommendedName>
</protein>
<feature type="compositionally biased region" description="Polar residues" evidence="2">
    <location>
        <begin position="717"/>
        <end position="732"/>
    </location>
</feature>
<proteinExistence type="predicted"/>
<dbReference type="Pfam" id="PF10517">
    <property type="entry name" value="DM13"/>
    <property type="match status" value="2"/>
</dbReference>
<keyword evidence="1" id="KW-0677">Repeat</keyword>
<dbReference type="CDD" id="cd09631">
    <property type="entry name" value="DOMON_DOH"/>
    <property type="match status" value="1"/>
</dbReference>
<feature type="domain" description="DM13" evidence="4">
    <location>
        <begin position="140"/>
        <end position="247"/>
    </location>
</feature>
<dbReference type="SMART" id="SM00686">
    <property type="entry name" value="DM13"/>
    <property type="match status" value="2"/>
</dbReference>